<evidence type="ECO:0000256" key="3">
    <source>
        <dbReference type="ARBA" id="ARBA00022448"/>
    </source>
</evidence>
<feature type="domain" description="ABC transmembrane type-1" evidence="14">
    <location>
        <begin position="716"/>
        <end position="1002"/>
    </location>
</feature>
<feature type="transmembrane region" description="Helical" evidence="12">
    <location>
        <begin position="756"/>
        <end position="783"/>
    </location>
</feature>
<feature type="transmembrane region" description="Helical" evidence="12">
    <location>
        <begin position="69"/>
        <end position="96"/>
    </location>
</feature>
<feature type="compositionally biased region" description="Low complexity" evidence="11">
    <location>
        <begin position="39"/>
        <end position="48"/>
    </location>
</feature>
<dbReference type="PANTHER" id="PTHR43394:SF16">
    <property type="entry name" value="ABC TRANSPORTER B FAMILY MEMBER 4-LIKE ISOFORM X1"/>
    <property type="match status" value="1"/>
</dbReference>
<dbReference type="InterPro" id="IPR011527">
    <property type="entry name" value="ABC1_TM_dom"/>
</dbReference>
<evidence type="ECO:0000256" key="2">
    <source>
        <dbReference type="ARBA" id="ARBA00007577"/>
    </source>
</evidence>
<keyword evidence="6" id="KW-0547">Nucleotide-binding</keyword>
<feature type="compositionally biased region" description="Polar residues" evidence="11">
    <location>
        <begin position="663"/>
        <end position="673"/>
    </location>
</feature>
<dbReference type="PANTHER" id="PTHR43394">
    <property type="entry name" value="ATP-DEPENDENT PERMEASE MDL1, MITOCHONDRIAL"/>
    <property type="match status" value="1"/>
</dbReference>
<feature type="transmembrane region" description="Helical" evidence="12">
    <location>
        <begin position="197"/>
        <end position="213"/>
    </location>
</feature>
<keyword evidence="3" id="KW-0813">Transport</keyword>
<gene>
    <name evidence="15" type="ORF">ZOSMA_182G00390</name>
</gene>
<dbReference type="PROSITE" id="PS50893">
    <property type="entry name" value="ABC_TRANSPORTER_2"/>
    <property type="match status" value="2"/>
</dbReference>
<dbReference type="EMBL" id="LFYR01000678">
    <property type="protein sequence ID" value="KMZ71348.1"/>
    <property type="molecule type" value="Genomic_DNA"/>
</dbReference>
<dbReference type="Pfam" id="PF00005">
    <property type="entry name" value="ABC_tran"/>
    <property type="match status" value="2"/>
</dbReference>
<dbReference type="InterPro" id="IPR039421">
    <property type="entry name" value="Type_1_exporter"/>
</dbReference>
<dbReference type="GO" id="GO:0055085">
    <property type="term" value="P:transmembrane transport"/>
    <property type="evidence" value="ECO:0000318"/>
    <property type="project" value="GO_Central"/>
</dbReference>
<evidence type="ECO:0000256" key="10">
    <source>
        <dbReference type="ARBA" id="ARBA00023180"/>
    </source>
</evidence>
<evidence type="ECO:0000256" key="7">
    <source>
        <dbReference type="ARBA" id="ARBA00022840"/>
    </source>
</evidence>
<feature type="transmembrane region" description="Helical" evidence="12">
    <location>
        <begin position="835"/>
        <end position="853"/>
    </location>
</feature>
<dbReference type="OrthoDB" id="6500128at2759"/>
<protein>
    <submittedName>
        <fullName evidence="15">ABC transporter B family member 11</fullName>
    </submittedName>
</protein>
<dbReference type="FunFam" id="1.20.1560.10:FF:000009">
    <property type="entry name" value="ABC transporter B family member 1"/>
    <property type="match status" value="1"/>
</dbReference>
<dbReference type="GO" id="GO:0016887">
    <property type="term" value="F:ATP hydrolysis activity"/>
    <property type="evidence" value="ECO:0007669"/>
    <property type="project" value="InterPro"/>
</dbReference>
<evidence type="ECO:0000256" key="1">
    <source>
        <dbReference type="ARBA" id="ARBA00004651"/>
    </source>
</evidence>
<dbReference type="CDD" id="cd18578">
    <property type="entry name" value="ABC_6TM_Pgp_ABCB1_D2_like"/>
    <property type="match status" value="1"/>
</dbReference>
<evidence type="ECO:0000256" key="12">
    <source>
        <dbReference type="SAM" id="Phobius"/>
    </source>
</evidence>
<feature type="transmembrane region" description="Helical" evidence="12">
    <location>
        <begin position="219"/>
        <end position="240"/>
    </location>
</feature>
<proteinExistence type="inferred from homology"/>
<reference evidence="16" key="1">
    <citation type="journal article" date="2016" name="Nature">
        <title>The genome of the seagrass Zostera marina reveals angiosperm adaptation to the sea.</title>
        <authorList>
            <person name="Olsen J.L."/>
            <person name="Rouze P."/>
            <person name="Verhelst B."/>
            <person name="Lin Y.-C."/>
            <person name="Bayer T."/>
            <person name="Collen J."/>
            <person name="Dattolo E."/>
            <person name="De Paoli E."/>
            <person name="Dittami S."/>
            <person name="Maumus F."/>
            <person name="Michel G."/>
            <person name="Kersting A."/>
            <person name="Lauritano C."/>
            <person name="Lohaus R."/>
            <person name="Toepel M."/>
            <person name="Tonon T."/>
            <person name="Vanneste K."/>
            <person name="Amirebrahimi M."/>
            <person name="Brakel J."/>
            <person name="Bostroem C."/>
            <person name="Chovatia M."/>
            <person name="Grimwood J."/>
            <person name="Jenkins J.W."/>
            <person name="Jueterbock A."/>
            <person name="Mraz A."/>
            <person name="Stam W.T."/>
            <person name="Tice H."/>
            <person name="Bornberg-Bauer E."/>
            <person name="Green P.J."/>
            <person name="Pearson G.A."/>
            <person name="Procaccini G."/>
            <person name="Duarte C.M."/>
            <person name="Schmutz J."/>
            <person name="Reusch T.B.H."/>
            <person name="Van de Peer Y."/>
        </authorList>
    </citation>
    <scope>NUCLEOTIDE SEQUENCE [LARGE SCALE GENOMIC DNA]</scope>
    <source>
        <strain evidence="16">cv. Finnish</strain>
    </source>
</reference>
<dbReference type="Pfam" id="PF00664">
    <property type="entry name" value="ABC_membrane"/>
    <property type="match status" value="2"/>
</dbReference>
<dbReference type="STRING" id="29655.A0A0K9PQK2"/>
<evidence type="ECO:0000259" key="13">
    <source>
        <dbReference type="PROSITE" id="PS50893"/>
    </source>
</evidence>
<feature type="region of interest" description="Disordered" evidence="11">
    <location>
        <begin position="638"/>
        <end position="673"/>
    </location>
</feature>
<name>A0A0K9PQK2_ZOSMR</name>
<keyword evidence="16" id="KW-1185">Reference proteome</keyword>
<dbReference type="InterPro" id="IPR027417">
    <property type="entry name" value="P-loop_NTPase"/>
</dbReference>
<accession>A0A0K9PQK2</accession>
<keyword evidence="8 12" id="KW-1133">Transmembrane helix</keyword>
<sequence length="1280" mass="139455">MTSKRVEEMAMEEIKSNGGINSNTGSASSSRNHLESEKQPSSSSSNKGGSKDEEVPYYKLFSFIDSLDVMLMIVGTLGAIGNGVSFPVMTLLFGNIVNSFGDNPEDGEMLAAVVKVSLQFVYLAIGNGMASALQVICWTITGERQASRIRNLYLETILRQDIAFFDKDTNNSGEVVERISSDTFLIQDAMGEKVGKFLQFLATFFGGFVISFVKGWLLTLVMLSIIPPLVFSGALLAQVLTRMAIQGQNSYTDAANTVDQTISSIRTVASFTGEKKAIDKYNKSIKIAANASVRKGIATGLGVGSVMFVMFCGYSLGVWYGGKLILTNGYTGGQVITVILALISASFTLGQTSPCMTAFAAGKIAGYKMFETINRKPEIDSYDNSGKLDDIHGDIELRNVVFSYPTRPNEKIFSGFSLSINSGMSVALVGESGSGKSTVISLIERFYDPQSGQVLIDGINLKEFQLRWIRRKIGLVSQEPVLFLSSIRDNIAYGKNEATLEEIKAAAELANASKFIAKMPQGFETMVGENGTQLSGGQKQRIAIARAILKDPKILLLDEATSALDAESERIVQEALDRVITNRTTVIVAHRLSTVKNADMIAVIHRGSIVEKGSHSELCRDQNGAYSQLIRLQEMNKDSSTNDLDRTYSMRSHSSLKHRSLSQNSPTGNNSQQYSLTDESMAIPISSKYIESHEQTQKASFQRLANLNKPETSVLILGAFVAIIQGMVMPVFGLLLSQVIVAFYKPPDLLKKDTRFWALILIITGLVSLFIYPVKAYLFALAGSELVKRVRSMCFEKVVYMEVGWFDNSNNSSGAIGTRLSTDSESVKSVVGDSLAFVVINISSMIAGLVIAFTASWKLSLIVLALVPLIGLSEYIQMNFIKGFGEDAKTMYEDASQVANDAVRNIRTVASFSAEENVIELYKKKCEIPMKLGIRGGLVSGVGFGVAFFLIYCVYAVVFYVGAKLINNGTATFNDLFRVFFSLSMAATAISQSSSLGSDTAKAKSATRSIFRILDQKSAIESNDNSGMVLEQVRGSIKFQNVKFTYPTRPDVQIFRDISFTAHSGKVIGLVGESGCGKSTVISLLQRFYDPDCGQIFLDGINTKMLKLQWLRQQMGVVSQEPVLFNETIRANIAYGGKEDEAAESDIIASAEFANAHRFISGLEQGYDTIVGERGIQLSGGQKQRVAIARAILKEPKILLLDEATSALDAESERVVQDALERVMVNRTTIVVAHRLSTIKGADMIAVVKDGSIVEQGKHDSLINIKDGAYASLVALHSSY</sequence>
<evidence type="ECO:0000313" key="16">
    <source>
        <dbReference type="Proteomes" id="UP000036987"/>
    </source>
</evidence>
<dbReference type="InterPro" id="IPR003593">
    <property type="entry name" value="AAA+_ATPase"/>
</dbReference>
<feature type="compositionally biased region" description="Polar residues" evidence="11">
    <location>
        <begin position="18"/>
        <end position="31"/>
    </location>
</feature>
<evidence type="ECO:0000259" key="14">
    <source>
        <dbReference type="PROSITE" id="PS50929"/>
    </source>
</evidence>
<keyword evidence="4 12" id="KW-0812">Transmembrane</keyword>
<dbReference type="GO" id="GO:0140359">
    <property type="term" value="F:ABC-type transporter activity"/>
    <property type="evidence" value="ECO:0007669"/>
    <property type="project" value="InterPro"/>
</dbReference>
<keyword evidence="5" id="KW-0677">Repeat</keyword>
<dbReference type="PROSITE" id="PS50929">
    <property type="entry name" value="ABC_TM1F"/>
    <property type="match status" value="2"/>
</dbReference>
<dbReference type="Gene3D" id="3.40.50.300">
    <property type="entry name" value="P-loop containing nucleotide triphosphate hydrolases"/>
    <property type="match status" value="2"/>
</dbReference>
<dbReference type="CDD" id="cd18577">
    <property type="entry name" value="ABC_6TM_Pgp_ABCB1_D1_like"/>
    <property type="match status" value="1"/>
</dbReference>
<feature type="transmembrane region" description="Helical" evidence="12">
    <location>
        <begin position="296"/>
        <end position="320"/>
    </location>
</feature>
<feature type="domain" description="ABC transporter" evidence="13">
    <location>
        <begin position="395"/>
        <end position="631"/>
    </location>
</feature>
<comment type="similarity">
    <text evidence="2">Belongs to the ABC transporter superfamily. ABCB family. Multidrug resistance exporter (TC 3.A.1.201) subfamily.</text>
</comment>
<dbReference type="FunFam" id="1.20.1560.10:FF:000044">
    <property type="entry name" value="ABC transporter B family member 9"/>
    <property type="match status" value="1"/>
</dbReference>
<feature type="transmembrane region" description="Helical" evidence="12">
    <location>
        <begin position="859"/>
        <end position="876"/>
    </location>
</feature>
<dbReference type="PROSITE" id="PS00211">
    <property type="entry name" value="ABC_TRANSPORTER_1"/>
    <property type="match status" value="2"/>
</dbReference>
<evidence type="ECO:0000256" key="4">
    <source>
        <dbReference type="ARBA" id="ARBA00022692"/>
    </source>
</evidence>
<feature type="transmembrane region" description="Helical" evidence="12">
    <location>
        <begin position="938"/>
        <end position="961"/>
    </location>
</feature>
<dbReference type="GO" id="GO:0005524">
    <property type="term" value="F:ATP binding"/>
    <property type="evidence" value="ECO:0007669"/>
    <property type="project" value="UniProtKB-KW"/>
</dbReference>
<dbReference type="Proteomes" id="UP000036987">
    <property type="component" value="Unassembled WGS sequence"/>
</dbReference>
<dbReference type="SUPFAM" id="SSF90123">
    <property type="entry name" value="ABC transporter transmembrane region"/>
    <property type="match status" value="2"/>
</dbReference>
<dbReference type="InterPro" id="IPR036640">
    <property type="entry name" value="ABC1_TM_sf"/>
</dbReference>
<feature type="transmembrane region" description="Helical" evidence="12">
    <location>
        <begin position="332"/>
        <end position="350"/>
    </location>
</feature>
<evidence type="ECO:0000256" key="9">
    <source>
        <dbReference type="ARBA" id="ARBA00023136"/>
    </source>
</evidence>
<feature type="domain" description="ABC transmembrane type-1" evidence="14">
    <location>
        <begin position="73"/>
        <end position="361"/>
    </location>
</feature>
<dbReference type="InterPro" id="IPR003439">
    <property type="entry name" value="ABC_transporter-like_ATP-bd"/>
</dbReference>
<dbReference type="GO" id="GO:0010329">
    <property type="term" value="F:auxin efflux transmembrane transporter activity"/>
    <property type="evidence" value="ECO:0007669"/>
    <property type="project" value="UniProtKB-ARBA"/>
</dbReference>
<dbReference type="GO" id="GO:0042626">
    <property type="term" value="F:ATPase-coupled transmembrane transporter activity"/>
    <property type="evidence" value="ECO:0000318"/>
    <property type="project" value="GO_Central"/>
</dbReference>
<feature type="region of interest" description="Disordered" evidence="11">
    <location>
        <begin position="1"/>
        <end position="51"/>
    </location>
</feature>
<keyword evidence="7" id="KW-0067">ATP-binding</keyword>
<comment type="caution">
    <text evidence="15">The sequence shown here is derived from an EMBL/GenBank/DDBJ whole genome shotgun (WGS) entry which is preliminary data.</text>
</comment>
<feature type="transmembrane region" description="Helical" evidence="12">
    <location>
        <begin position="714"/>
        <end position="744"/>
    </location>
</feature>
<evidence type="ECO:0000256" key="5">
    <source>
        <dbReference type="ARBA" id="ARBA00022737"/>
    </source>
</evidence>
<dbReference type="SMART" id="SM00382">
    <property type="entry name" value="AAA"/>
    <property type="match status" value="2"/>
</dbReference>
<dbReference type="GO" id="GO:0010328">
    <property type="term" value="F:auxin influx transmembrane transporter activity"/>
    <property type="evidence" value="ECO:0007669"/>
    <property type="project" value="UniProtKB-ARBA"/>
</dbReference>
<dbReference type="CDD" id="cd03249">
    <property type="entry name" value="ABC_MTABC3_MDL1_MDL2"/>
    <property type="match status" value="2"/>
</dbReference>
<dbReference type="Gene3D" id="1.20.1560.10">
    <property type="entry name" value="ABC transporter type 1, transmembrane domain"/>
    <property type="match status" value="1"/>
</dbReference>
<keyword evidence="9 12" id="KW-0472">Membrane</keyword>
<dbReference type="OMA" id="XAREGRT"/>
<feature type="compositionally biased region" description="Basic and acidic residues" evidence="11">
    <location>
        <begin position="1"/>
        <end position="15"/>
    </location>
</feature>
<evidence type="ECO:0000256" key="8">
    <source>
        <dbReference type="ARBA" id="ARBA00022989"/>
    </source>
</evidence>
<dbReference type="AlphaFoldDB" id="A0A0K9PQK2"/>
<evidence type="ECO:0000313" key="15">
    <source>
        <dbReference type="EMBL" id="KMZ71348.1"/>
    </source>
</evidence>
<dbReference type="InterPro" id="IPR017871">
    <property type="entry name" value="ABC_transporter-like_CS"/>
</dbReference>
<keyword evidence="10" id="KW-0325">Glycoprotein</keyword>
<evidence type="ECO:0000256" key="11">
    <source>
        <dbReference type="SAM" id="MobiDB-lite"/>
    </source>
</evidence>
<feature type="transmembrane region" description="Helical" evidence="12">
    <location>
        <begin position="116"/>
        <end position="140"/>
    </location>
</feature>
<evidence type="ECO:0000256" key="6">
    <source>
        <dbReference type="ARBA" id="ARBA00022741"/>
    </source>
</evidence>
<dbReference type="GO" id="GO:0005886">
    <property type="term" value="C:plasma membrane"/>
    <property type="evidence" value="ECO:0007669"/>
    <property type="project" value="UniProtKB-SubCell"/>
</dbReference>
<feature type="domain" description="ABC transporter" evidence="13">
    <location>
        <begin position="1037"/>
        <end position="1275"/>
    </location>
</feature>
<dbReference type="GO" id="GO:0016020">
    <property type="term" value="C:membrane"/>
    <property type="evidence" value="ECO:0000318"/>
    <property type="project" value="GO_Central"/>
</dbReference>
<comment type="subcellular location">
    <subcellularLocation>
        <location evidence="1">Cell membrane</location>
        <topology evidence="1">Multi-pass membrane protein</topology>
    </subcellularLocation>
</comment>
<organism evidence="15 16">
    <name type="scientific">Zostera marina</name>
    <name type="common">Eelgrass</name>
    <dbReference type="NCBI Taxonomy" id="29655"/>
    <lineage>
        <taxon>Eukaryota</taxon>
        <taxon>Viridiplantae</taxon>
        <taxon>Streptophyta</taxon>
        <taxon>Embryophyta</taxon>
        <taxon>Tracheophyta</taxon>
        <taxon>Spermatophyta</taxon>
        <taxon>Magnoliopsida</taxon>
        <taxon>Liliopsida</taxon>
        <taxon>Zosteraceae</taxon>
        <taxon>Zostera</taxon>
    </lineage>
</organism>
<dbReference type="SUPFAM" id="SSF52540">
    <property type="entry name" value="P-loop containing nucleoside triphosphate hydrolases"/>
    <property type="match status" value="2"/>
</dbReference>
<dbReference type="FunFam" id="3.40.50.300:FF:000066">
    <property type="entry name" value="ABC transporter B family member 1"/>
    <property type="match status" value="2"/>
</dbReference>